<evidence type="ECO:0000313" key="1">
    <source>
        <dbReference type="EMBL" id="QPQ55557.1"/>
    </source>
</evidence>
<gene>
    <name evidence="1" type="ORF">IC614_02850</name>
</gene>
<keyword evidence="2" id="KW-1185">Reference proteome</keyword>
<dbReference type="AlphaFoldDB" id="A0A7T2GKL5"/>
<dbReference type="Proteomes" id="UP000594873">
    <property type="component" value="Chromosome"/>
</dbReference>
<proteinExistence type="predicted"/>
<organism evidence="1 2">
    <name type="scientific">Allosphingosinicella flava</name>
    <dbReference type="NCBI Taxonomy" id="2771430"/>
    <lineage>
        <taxon>Bacteria</taxon>
        <taxon>Pseudomonadati</taxon>
        <taxon>Pseudomonadota</taxon>
        <taxon>Alphaproteobacteria</taxon>
        <taxon>Sphingomonadales</taxon>
        <taxon>Sphingomonadaceae</taxon>
        <taxon>Allosphingosinicella</taxon>
    </lineage>
</organism>
<sequence length="322" mass="35659">MPLQPDNTTPETKAPDTVRLEPCEVTQEDREAFKQLWLKDLPEANERLDDGLWDDDPRMLILARHRLNTRPLSLPKGEEVERRECDICHAIVATMHDEVLCCHCQTVPWRKVAALSTKAPAQGDVERIRAEALEEAAKVAEARAAICEDAIQKIKAGELYPNTSALAGATERCAMHEASHIAKEIRALASMSPTLSPKDYPFELNDEQTHGIACIIADALEIKLDRHRTENGGWVTSGPESCGIVDAARMIQYRFLRPSPITSEVVEKARIRAEAFEEAARIASGQQTDDSQVCDGNEMCRHIAAEIRAYAALSTPLSDKTA</sequence>
<dbReference type="KEGG" id="sflv:IC614_02850"/>
<dbReference type="EMBL" id="CP065592">
    <property type="protein sequence ID" value="QPQ55557.1"/>
    <property type="molecule type" value="Genomic_DNA"/>
</dbReference>
<dbReference type="RefSeq" id="WP_200972229.1">
    <property type="nucleotide sequence ID" value="NZ_CP065592.1"/>
</dbReference>
<reference evidence="1 2" key="1">
    <citation type="submission" date="2020-11" db="EMBL/GenBank/DDBJ databases">
        <title>Genome seq and assembly of Sphingosinicella sp.</title>
        <authorList>
            <person name="Chhetri G."/>
        </authorList>
    </citation>
    <scope>NUCLEOTIDE SEQUENCE [LARGE SCALE GENOMIC DNA]</scope>
    <source>
        <strain evidence="1 2">UDD2</strain>
    </source>
</reference>
<name>A0A7T2GKL5_9SPHN</name>
<protein>
    <submittedName>
        <fullName evidence="1">Uncharacterized protein</fullName>
    </submittedName>
</protein>
<evidence type="ECO:0000313" key="2">
    <source>
        <dbReference type="Proteomes" id="UP000594873"/>
    </source>
</evidence>
<accession>A0A7T2GKL5</accession>